<dbReference type="InterPro" id="IPR000073">
    <property type="entry name" value="AB_hydrolase_1"/>
</dbReference>
<dbReference type="EMBL" id="BONN01000003">
    <property type="protein sequence ID" value="GIG32481.1"/>
    <property type="molecule type" value="Genomic_DNA"/>
</dbReference>
<name>A0A7Y9JXH5_9CELL</name>
<dbReference type="Gene3D" id="3.40.50.1820">
    <property type="entry name" value="alpha/beta hydrolase"/>
    <property type="match status" value="1"/>
</dbReference>
<sequence>MSLPLATTTVDAADGTTLALRSVGSGPDVLVVHGAMQSGQSQRDLAVLLADRFRVHLLDRRGRGASGPLPVPPTPALAVADLRAVLDATGAGRVVGISSGALVAARAALEDERITRLVLFEPPLPVDGSMRLDLADELVTAVARGDLARAAAIGMKVAEMGPPWMFGLPLPVLALASRAMLRSPERRRMVEALPEDFVVVAANADRAHDFAAIRASTLLVDGTATRPYLRLAVATLAATIPGARHVELPGQWHSVTQNSDEYGHPELVAPALATFLA</sequence>
<dbReference type="RefSeq" id="WP_140459253.1">
    <property type="nucleotide sequence ID" value="NZ_BAABFI010000001.1"/>
</dbReference>
<reference evidence="3 4" key="1">
    <citation type="submission" date="2020-07" db="EMBL/GenBank/DDBJ databases">
        <title>Sequencing the genomes of 1000 actinobacteria strains.</title>
        <authorList>
            <person name="Klenk H.-P."/>
        </authorList>
    </citation>
    <scope>NUCLEOTIDE SEQUENCE [LARGE SCALE GENOMIC DNA]</scope>
    <source>
        <strain evidence="3 4">DSM 24482</strain>
    </source>
</reference>
<evidence type="ECO:0000313" key="4">
    <source>
        <dbReference type="Proteomes" id="UP000577956"/>
    </source>
</evidence>
<comment type="caution">
    <text evidence="3">The sequence shown here is derived from an EMBL/GenBank/DDBJ whole genome shotgun (WGS) entry which is preliminary data.</text>
</comment>
<dbReference type="InterPro" id="IPR050228">
    <property type="entry name" value="Carboxylesterase_BioH"/>
</dbReference>
<dbReference type="InterPro" id="IPR029058">
    <property type="entry name" value="AB_hydrolase_fold"/>
</dbReference>
<evidence type="ECO:0000313" key="5">
    <source>
        <dbReference type="Proteomes" id="UP000618382"/>
    </source>
</evidence>
<reference evidence="2 5" key="2">
    <citation type="submission" date="2021-01" db="EMBL/GenBank/DDBJ databases">
        <title>Whole genome shotgun sequence of Cellulomonas oligotrophica NBRC 109435.</title>
        <authorList>
            <person name="Komaki H."/>
            <person name="Tamura T."/>
        </authorList>
    </citation>
    <scope>NUCLEOTIDE SEQUENCE [LARGE SCALE GENOMIC DNA]</scope>
    <source>
        <strain evidence="2 5">NBRC 109435</strain>
    </source>
</reference>
<dbReference type="SUPFAM" id="SSF53474">
    <property type="entry name" value="alpha/beta-Hydrolases"/>
    <property type="match status" value="1"/>
</dbReference>
<dbReference type="PANTHER" id="PTHR43194:SF2">
    <property type="entry name" value="PEROXISOMAL MEMBRANE PROTEIN LPX1"/>
    <property type="match status" value="1"/>
</dbReference>
<accession>A0A7Y9JXH5</accession>
<dbReference type="Proteomes" id="UP000577956">
    <property type="component" value="Unassembled WGS sequence"/>
</dbReference>
<gene>
    <name evidence="3" type="ORF">BKA21_002282</name>
    <name evidence="2" type="ORF">Col01nite_16400</name>
</gene>
<proteinExistence type="predicted"/>
<dbReference type="PANTHER" id="PTHR43194">
    <property type="entry name" value="HYDROLASE ALPHA/BETA FOLD FAMILY"/>
    <property type="match status" value="1"/>
</dbReference>
<dbReference type="AlphaFoldDB" id="A0A7Y9JXH5"/>
<keyword evidence="5" id="KW-1185">Reference proteome</keyword>
<dbReference type="Proteomes" id="UP000618382">
    <property type="component" value="Unassembled WGS sequence"/>
</dbReference>
<evidence type="ECO:0000313" key="3">
    <source>
        <dbReference type="EMBL" id="NYD86733.1"/>
    </source>
</evidence>
<protein>
    <submittedName>
        <fullName evidence="2">Alpha/beta hydrolase</fullName>
    </submittedName>
    <submittedName>
        <fullName evidence="3">Pimeloyl-ACP methyl ester carboxylesterase</fullName>
    </submittedName>
</protein>
<organism evidence="3 4">
    <name type="scientific">Cellulomonas oligotrophica</name>
    <dbReference type="NCBI Taxonomy" id="931536"/>
    <lineage>
        <taxon>Bacteria</taxon>
        <taxon>Bacillati</taxon>
        <taxon>Actinomycetota</taxon>
        <taxon>Actinomycetes</taxon>
        <taxon>Micrococcales</taxon>
        <taxon>Cellulomonadaceae</taxon>
        <taxon>Cellulomonas</taxon>
    </lineage>
</organism>
<keyword evidence="2" id="KW-0378">Hydrolase</keyword>
<feature type="domain" description="AB hydrolase-1" evidence="1">
    <location>
        <begin position="29"/>
        <end position="261"/>
    </location>
</feature>
<dbReference type="Pfam" id="PF12697">
    <property type="entry name" value="Abhydrolase_6"/>
    <property type="match status" value="1"/>
</dbReference>
<evidence type="ECO:0000259" key="1">
    <source>
        <dbReference type="Pfam" id="PF12697"/>
    </source>
</evidence>
<dbReference type="GO" id="GO:0016787">
    <property type="term" value="F:hydrolase activity"/>
    <property type="evidence" value="ECO:0007669"/>
    <property type="project" value="UniProtKB-KW"/>
</dbReference>
<dbReference type="EMBL" id="JACCBK010000001">
    <property type="protein sequence ID" value="NYD86733.1"/>
    <property type="molecule type" value="Genomic_DNA"/>
</dbReference>
<evidence type="ECO:0000313" key="2">
    <source>
        <dbReference type="EMBL" id="GIG32481.1"/>
    </source>
</evidence>